<protein>
    <submittedName>
        <fullName evidence="3">Uncharacterized protein</fullName>
    </submittedName>
</protein>
<evidence type="ECO:0000313" key="3">
    <source>
        <dbReference type="EMBL" id="KAJ0979784.1"/>
    </source>
</evidence>
<gene>
    <name evidence="3" type="ORF">J5N97_015258</name>
</gene>
<dbReference type="AlphaFoldDB" id="A0A9D5CVQ9"/>
<proteinExistence type="predicted"/>
<dbReference type="Proteomes" id="UP001085076">
    <property type="component" value="Miscellaneous, Linkage group lg03"/>
</dbReference>
<accession>A0A9D5CVQ9</accession>
<feature type="domain" description="FANCI helical" evidence="2">
    <location>
        <begin position="182"/>
        <end position="257"/>
    </location>
</feature>
<comment type="caution">
    <text evidence="3">The sequence shown here is derived from an EMBL/GenBank/DDBJ whole genome shotgun (WGS) entry which is preliminary data.</text>
</comment>
<name>A0A9D5CVQ9_9LILI</name>
<reference evidence="3" key="1">
    <citation type="submission" date="2021-03" db="EMBL/GenBank/DDBJ databases">
        <authorList>
            <person name="Li Z."/>
            <person name="Yang C."/>
        </authorList>
    </citation>
    <scope>NUCLEOTIDE SEQUENCE</scope>
    <source>
        <strain evidence="3">Dzin_1.0</strain>
        <tissue evidence="3">Leaf</tissue>
    </source>
</reference>
<dbReference type="Pfam" id="PF14680">
    <property type="entry name" value="FANCI_HD2"/>
    <property type="match status" value="1"/>
</dbReference>
<dbReference type="OrthoDB" id="195089at2759"/>
<dbReference type="InterPro" id="IPR029310">
    <property type="entry name" value="FANCI_HD1"/>
</dbReference>
<feature type="domain" description="FANCI helical" evidence="1">
    <location>
        <begin position="69"/>
        <end position="123"/>
    </location>
</feature>
<evidence type="ECO:0000313" key="4">
    <source>
        <dbReference type="Proteomes" id="UP001085076"/>
    </source>
</evidence>
<dbReference type="GO" id="GO:0006281">
    <property type="term" value="P:DNA repair"/>
    <property type="evidence" value="ECO:0007669"/>
    <property type="project" value="InterPro"/>
</dbReference>
<sequence length="258" mass="28296">MKEIDLQDLPSLAYQLLVVASKGPNCRVVVRGLLGFFGGPVRGPAAVVRQVEGTVLMHLNFAVKQDPVLGQEIVAAVRSDLRSINHFVVVVLFSIARVRRFNECSIGALRSAVLSSRKINESNCGREHVVPSIVQFGFVLLELADSEGGDDDCSGDLMSIEELGISTLRTLFEVHEMARNEESSSQASCSQQADIHCETKAGLFEGLSGLLRRCLSQQAGVKDIVYQGLVKLVLLDPSVSSCVFDFLWPHFLQFYQEI</sequence>
<dbReference type="Pfam" id="PF14679">
    <property type="entry name" value="FANCI_HD1"/>
    <property type="match status" value="1"/>
</dbReference>
<dbReference type="EMBL" id="JAGGNH010000003">
    <property type="protein sequence ID" value="KAJ0979784.1"/>
    <property type="molecule type" value="Genomic_DNA"/>
</dbReference>
<dbReference type="PANTHER" id="PTHR21818:SF0">
    <property type="entry name" value="FANCONI ANEMIA GROUP I PROTEIN"/>
    <property type="match status" value="1"/>
</dbReference>
<dbReference type="GO" id="GO:0070182">
    <property type="term" value="F:DNA polymerase binding"/>
    <property type="evidence" value="ECO:0007669"/>
    <property type="project" value="TreeGrafter"/>
</dbReference>
<evidence type="ECO:0000259" key="2">
    <source>
        <dbReference type="Pfam" id="PF14680"/>
    </source>
</evidence>
<dbReference type="InterPro" id="IPR029312">
    <property type="entry name" value="FANCI_HD2"/>
</dbReference>
<organism evidence="3 4">
    <name type="scientific">Dioscorea zingiberensis</name>
    <dbReference type="NCBI Taxonomy" id="325984"/>
    <lineage>
        <taxon>Eukaryota</taxon>
        <taxon>Viridiplantae</taxon>
        <taxon>Streptophyta</taxon>
        <taxon>Embryophyta</taxon>
        <taxon>Tracheophyta</taxon>
        <taxon>Spermatophyta</taxon>
        <taxon>Magnoliopsida</taxon>
        <taxon>Liliopsida</taxon>
        <taxon>Dioscoreales</taxon>
        <taxon>Dioscoreaceae</taxon>
        <taxon>Dioscorea</taxon>
    </lineage>
</organism>
<reference evidence="3" key="2">
    <citation type="journal article" date="2022" name="Hortic Res">
        <title>The genome of Dioscorea zingiberensis sheds light on the biosynthesis, origin and evolution of the medicinally important diosgenin saponins.</title>
        <authorList>
            <person name="Li Y."/>
            <person name="Tan C."/>
            <person name="Li Z."/>
            <person name="Guo J."/>
            <person name="Li S."/>
            <person name="Chen X."/>
            <person name="Wang C."/>
            <person name="Dai X."/>
            <person name="Yang H."/>
            <person name="Song W."/>
            <person name="Hou L."/>
            <person name="Xu J."/>
            <person name="Tong Z."/>
            <person name="Xu A."/>
            <person name="Yuan X."/>
            <person name="Wang W."/>
            <person name="Yang Q."/>
            <person name="Chen L."/>
            <person name="Sun Z."/>
            <person name="Wang K."/>
            <person name="Pan B."/>
            <person name="Chen J."/>
            <person name="Bao Y."/>
            <person name="Liu F."/>
            <person name="Qi X."/>
            <person name="Gang D.R."/>
            <person name="Wen J."/>
            <person name="Li J."/>
        </authorList>
    </citation>
    <scope>NUCLEOTIDE SEQUENCE</scope>
    <source>
        <strain evidence="3">Dzin_1.0</strain>
    </source>
</reference>
<keyword evidence="4" id="KW-1185">Reference proteome</keyword>
<dbReference type="PANTHER" id="PTHR21818">
    <property type="entry name" value="BC025462 PROTEIN"/>
    <property type="match status" value="1"/>
</dbReference>
<evidence type="ECO:0000259" key="1">
    <source>
        <dbReference type="Pfam" id="PF14679"/>
    </source>
</evidence>
<dbReference type="InterPro" id="IPR026171">
    <property type="entry name" value="FANCI"/>
</dbReference>